<evidence type="ECO:0000313" key="3">
    <source>
        <dbReference type="Proteomes" id="UP000001510"/>
    </source>
</evidence>
<dbReference type="KEGG" id="mar:MAE_46820"/>
<dbReference type="EMBL" id="AP009552">
    <property type="protein sequence ID" value="BAG04504.1"/>
    <property type="molecule type" value="Genomic_DNA"/>
</dbReference>
<sequence length="109" mass="12334">MWGKFSSFSLFKALIAEFWANATSGSTFICIFSLLSCRPAGGKRHQHLFRKNLVTNTLRFVSITCYLLLLLQEIGTIAGRERIFIEAPKTQAVHTIRSHPQCISIKVFT</sequence>
<dbReference type="EnsemblBacteria" id="BAG04504">
    <property type="protein sequence ID" value="BAG04504"/>
    <property type="gene ID" value="MAE_46820"/>
</dbReference>
<accession>B0JUQ6</accession>
<keyword evidence="1" id="KW-0812">Transmembrane</keyword>
<dbReference type="AlphaFoldDB" id="B0JUQ6"/>
<protein>
    <submittedName>
        <fullName evidence="2">Uncharacterized protein</fullName>
    </submittedName>
</protein>
<feature type="transmembrane region" description="Helical" evidence="1">
    <location>
        <begin position="58"/>
        <end position="79"/>
    </location>
</feature>
<reference evidence="2 3" key="1">
    <citation type="journal article" date="2007" name="DNA Res.">
        <title>Complete genomic structure of the bloom-forming toxic cyanobacterium Microcystis aeruginosa NIES-843.</title>
        <authorList>
            <person name="Kaneko T."/>
            <person name="Nakajima N."/>
            <person name="Okamoto S."/>
            <person name="Suzuki I."/>
            <person name="Tanabe Y."/>
            <person name="Tamaoki M."/>
            <person name="Nakamura Y."/>
            <person name="Kasai F."/>
            <person name="Watanabe A."/>
            <person name="Kawashima K."/>
            <person name="Kishida Y."/>
            <person name="Ono A."/>
            <person name="Shimizu Y."/>
            <person name="Takahashi C."/>
            <person name="Minami C."/>
            <person name="Fujishiro T."/>
            <person name="Kohara M."/>
            <person name="Katoh M."/>
            <person name="Nakazaki N."/>
            <person name="Nakayama S."/>
            <person name="Yamada M."/>
            <person name="Tabata S."/>
            <person name="Watanabe M.M."/>
        </authorList>
    </citation>
    <scope>NUCLEOTIDE SEQUENCE [LARGE SCALE GENOMIC DNA]</scope>
    <source>
        <strain evidence="3">NIES-843 / IAM M-247</strain>
    </source>
</reference>
<evidence type="ECO:0000313" key="2">
    <source>
        <dbReference type="EMBL" id="BAG04504.1"/>
    </source>
</evidence>
<proteinExistence type="predicted"/>
<dbReference type="PaxDb" id="449447-MAE_46820"/>
<evidence type="ECO:0000256" key="1">
    <source>
        <dbReference type="SAM" id="Phobius"/>
    </source>
</evidence>
<keyword evidence="3" id="KW-1185">Reference proteome</keyword>
<keyword evidence="1" id="KW-1133">Transmembrane helix</keyword>
<gene>
    <name evidence="2" type="ordered locus">MAE_46820</name>
</gene>
<dbReference type="Proteomes" id="UP000001510">
    <property type="component" value="Chromosome"/>
</dbReference>
<dbReference type="STRING" id="449447.MAE_46820"/>
<organism evidence="2 3">
    <name type="scientific">Microcystis aeruginosa (strain NIES-843 / IAM M-2473)</name>
    <dbReference type="NCBI Taxonomy" id="449447"/>
    <lineage>
        <taxon>Bacteria</taxon>
        <taxon>Bacillati</taxon>
        <taxon>Cyanobacteriota</taxon>
        <taxon>Cyanophyceae</taxon>
        <taxon>Oscillatoriophycideae</taxon>
        <taxon>Chroococcales</taxon>
        <taxon>Microcystaceae</taxon>
        <taxon>Microcystis</taxon>
    </lineage>
</organism>
<name>B0JUQ6_MICAN</name>
<feature type="transmembrane region" description="Helical" evidence="1">
    <location>
        <begin position="18"/>
        <end position="37"/>
    </location>
</feature>
<dbReference type="HOGENOM" id="CLU_2180824_0_0_3"/>
<keyword evidence="1" id="KW-0472">Membrane</keyword>